<dbReference type="InterPro" id="IPR032030">
    <property type="entry name" value="YscD_cytoplasmic_dom"/>
</dbReference>
<feature type="domain" description="FHA" evidence="6">
    <location>
        <begin position="126"/>
        <end position="174"/>
    </location>
</feature>
<evidence type="ECO:0000256" key="5">
    <source>
        <dbReference type="SAM" id="MobiDB-lite"/>
    </source>
</evidence>
<keyword evidence="3 4" id="KW-0067">ATP-binding</keyword>
<feature type="compositionally biased region" description="Basic and acidic residues" evidence="5">
    <location>
        <begin position="1484"/>
        <end position="1498"/>
    </location>
</feature>
<dbReference type="InterPro" id="IPR003593">
    <property type="entry name" value="AAA+_ATPase"/>
</dbReference>
<comment type="caution">
    <text evidence="8">The sequence shown here is derived from an EMBL/GenBank/DDBJ whole genome shotgun (WGS) entry which is preliminary data.</text>
</comment>
<evidence type="ECO:0000256" key="2">
    <source>
        <dbReference type="ARBA" id="ARBA00022741"/>
    </source>
</evidence>
<evidence type="ECO:0000313" key="8">
    <source>
        <dbReference type="EMBL" id="NYD25560.1"/>
    </source>
</evidence>
<gene>
    <name evidence="8" type="ORF">BJ960_000363</name>
</gene>
<evidence type="ECO:0000259" key="7">
    <source>
        <dbReference type="PROSITE" id="PS50901"/>
    </source>
</evidence>
<dbReference type="Proteomes" id="UP000586095">
    <property type="component" value="Unassembled WGS sequence"/>
</dbReference>
<evidence type="ECO:0000256" key="1">
    <source>
        <dbReference type="ARBA" id="ARBA00022553"/>
    </source>
</evidence>
<name>A0A852R9I8_9MICO</name>
<feature type="region of interest" description="Disordered" evidence="5">
    <location>
        <begin position="1481"/>
        <end position="1512"/>
    </location>
</feature>
<feature type="domain" description="FtsK" evidence="7">
    <location>
        <begin position="688"/>
        <end position="876"/>
    </location>
</feature>
<dbReference type="InterPro" id="IPR002543">
    <property type="entry name" value="FtsK_dom"/>
</dbReference>
<dbReference type="Gene3D" id="3.40.50.300">
    <property type="entry name" value="P-loop containing nucleotide triphosphate hydrolases"/>
    <property type="match status" value="4"/>
</dbReference>
<organism evidence="8 9">
    <name type="scientific">Leucobacter aridicollis</name>
    <dbReference type="NCBI Taxonomy" id="283878"/>
    <lineage>
        <taxon>Bacteria</taxon>
        <taxon>Bacillati</taxon>
        <taxon>Actinomycetota</taxon>
        <taxon>Actinomycetes</taxon>
        <taxon>Micrococcales</taxon>
        <taxon>Microbacteriaceae</taxon>
        <taxon>Leucobacter</taxon>
    </lineage>
</organism>
<feature type="region of interest" description="Disordered" evidence="5">
    <location>
        <begin position="501"/>
        <end position="521"/>
    </location>
</feature>
<dbReference type="SUPFAM" id="SSF49879">
    <property type="entry name" value="SMAD/FHA domain"/>
    <property type="match status" value="1"/>
</dbReference>
<accession>A0A852R9I8</accession>
<dbReference type="PROSITE" id="PS50901">
    <property type="entry name" value="FTSK"/>
    <property type="match status" value="2"/>
</dbReference>
<dbReference type="RefSeq" id="WP_185986019.1">
    <property type="nucleotide sequence ID" value="NZ_BAAALZ010000003.1"/>
</dbReference>
<dbReference type="InterPro" id="IPR050206">
    <property type="entry name" value="FtsK/SpoIIIE/SftA"/>
</dbReference>
<dbReference type="GO" id="GO:0003677">
    <property type="term" value="F:DNA binding"/>
    <property type="evidence" value="ECO:0007669"/>
    <property type="project" value="InterPro"/>
</dbReference>
<keyword evidence="2 4" id="KW-0547">Nucleotide-binding</keyword>
<proteinExistence type="predicted"/>
<dbReference type="SMART" id="SM00240">
    <property type="entry name" value="FHA"/>
    <property type="match status" value="1"/>
</dbReference>
<dbReference type="EMBL" id="JACCBD010000001">
    <property type="protein sequence ID" value="NYD25560.1"/>
    <property type="molecule type" value="Genomic_DNA"/>
</dbReference>
<feature type="region of interest" description="Disordered" evidence="5">
    <location>
        <begin position="201"/>
        <end position="225"/>
    </location>
</feature>
<evidence type="ECO:0000313" key="9">
    <source>
        <dbReference type="Proteomes" id="UP000586095"/>
    </source>
</evidence>
<dbReference type="InterPro" id="IPR000253">
    <property type="entry name" value="FHA_dom"/>
</dbReference>
<evidence type="ECO:0000259" key="6">
    <source>
        <dbReference type="PROSITE" id="PS50006"/>
    </source>
</evidence>
<dbReference type="CDD" id="cd01127">
    <property type="entry name" value="TrwB_TraG_TraD_VirD4"/>
    <property type="match status" value="1"/>
</dbReference>
<feature type="compositionally biased region" description="Low complexity" evidence="5">
    <location>
        <begin position="507"/>
        <end position="521"/>
    </location>
</feature>
<feature type="binding site" evidence="4">
    <location>
        <begin position="706"/>
        <end position="713"/>
    </location>
    <ligand>
        <name>ATP</name>
        <dbReference type="ChEBI" id="CHEBI:30616"/>
    </ligand>
</feature>
<dbReference type="SUPFAM" id="SSF52540">
    <property type="entry name" value="P-loop containing nucleoside triphosphate hydrolases"/>
    <property type="match status" value="2"/>
</dbReference>
<evidence type="ECO:0000256" key="4">
    <source>
        <dbReference type="PROSITE-ProRule" id="PRU00289"/>
    </source>
</evidence>
<dbReference type="InterPro" id="IPR008984">
    <property type="entry name" value="SMAD_FHA_dom_sf"/>
</dbReference>
<keyword evidence="9" id="KW-1185">Reference proteome</keyword>
<feature type="binding site" evidence="4">
    <location>
        <begin position="1045"/>
        <end position="1052"/>
    </location>
    <ligand>
        <name>ATP</name>
        <dbReference type="ChEBI" id="CHEBI:30616"/>
    </ligand>
</feature>
<dbReference type="Pfam" id="PF16697">
    <property type="entry name" value="Yop-YscD_cpl"/>
    <property type="match status" value="1"/>
</dbReference>
<dbReference type="PROSITE" id="PS50006">
    <property type="entry name" value="FHA_DOMAIN"/>
    <property type="match status" value="1"/>
</dbReference>
<dbReference type="PANTHER" id="PTHR22683">
    <property type="entry name" value="SPORULATION PROTEIN RELATED"/>
    <property type="match status" value="1"/>
</dbReference>
<dbReference type="CDD" id="cd00060">
    <property type="entry name" value="FHA"/>
    <property type="match status" value="1"/>
</dbReference>
<dbReference type="Pfam" id="PF01580">
    <property type="entry name" value="FtsK_SpoIIIE"/>
    <property type="match status" value="2"/>
</dbReference>
<protein>
    <submittedName>
        <fullName evidence="8">S-DNA-T family DNA segregation ATPase FtsK/SpoIIIE</fullName>
    </submittedName>
</protein>
<dbReference type="InterPro" id="IPR027417">
    <property type="entry name" value="P-loop_NTPase"/>
</dbReference>
<keyword evidence="1" id="KW-0597">Phosphoprotein</keyword>
<feature type="domain" description="FtsK" evidence="7">
    <location>
        <begin position="1028"/>
        <end position="1220"/>
    </location>
</feature>
<sequence>MRLKVTLTVPGGRDEDVEVSCDTTTTVREVARSLTLTGRYPSSDQTTARLRRLGDLTLSGGREHAEEYLLDPAAAVGESGLQSGWRIRVTREFESSATRVHPLVGIVEVLSGPQAGMRVGLVAGGNSVGRSRHSRVVLRDRSVSRRHAVIEAGSTMLLRDLASANGVEVGGELAEAVSIEGPTKLQLGQVTVRVAPLGNGVAVGGSKPSHRHIHTRSPAMDPPPREALFELPVPPRPKEGPRLPVLAMLAPALLGAAMFAVTRSPLSLMMIAFSPLMMLGSWLDGMLSAGKAGRKNTRRFADQLDRELARVRASQEREEAERLAEAPSLDTVRDGIARRTPMLWSRGPRDRSFLALRVGTGKLPSRARVVLPQRGEAAATQWELLERAERDFASVDPVPVTAQLTDCGSLAIVGDGETTAGHARALLLQLAGLHSPAHLAVAAIVADGGRAAAWEWLKWLPHVDAAVGPTPRGSGRGGTLASDADAVNRLLGDLETALKDREAARNGPATKPGAPPGKRAAGGLATVSAAVVLVDDSGIDPTHRARLIALIERGADAGMHVIWLSTELAGVPSGCQVIVEADAAGAEVSFVPEARRVALASLESASEEMAHQTARALAPVEDAGALGNDESDLPASVALREIHAVDLLGGARPFLAQWGRSGSLRSGGESGAAGTPIPLSAVVGQAESGPAVIDLRADGPHALVSGTTGAGKSEFLQSWILSLAANVSPERLTFLLIDYKGGSAFAECARLPHAVGLVTDLSPRLVRRALTSLRAELRRREEILAACGAKDLQTMEQRSDPAAPPALVIVIDEFAALARESPGFVDGVLDIAQRGRSLGLHLVLATQRPAGVVTDSIRANTNLRIALRTADTADSTDVVGVPDAAHFDTSSPGRGVLRVGQGAVEHFQAGHLGSAAAVRSAAGGVDLRTLGFALVPRRHGESDECSRAQHATPAAGARAVAEGDAPRIIEGLAAAAKDAGIAPPRKPWLPELPVRIRLDGLTSKAAAAGWQGSGLAVGLVDIPASQTQSLATLDLAGSGNVALFGASGTGKTTALVTVAMAASSETVSDPVHVYGIEATDGGLSTLAALPTVGAVASIANGELTRRVIEHVWGVMRERAARFGAAHAESLAAYRESGVPGAPTEPRVLLLIDGFAQLAESLEGPRRSAVATQLTEIMQQGRASGVHVILTADRPAALSGARAASVQLRLVFRLATAADYGQSGVPADILDAATAGRCVASGTTNEIQLASVGETRESQSRAIGALAARLRAAEGPLQGRAPTRVQTAPDRVALASLGAESAGRPTYGIDTRTFRQVGLPVAGLGVIAGPPGSGLSSALTTCTAAVSRWATSVDRPATTVLLSLAGSGGASQCATAVAWDRVARGEEQVGALAAELAARLTAAAVAAAPDPAAAESTAPPGHLIVAVERANDAGGPAIASLAALARAARRSGSLVLIECELGRAGASWELLTALKQPTWGLALQPDDRDTQTPFREDLGRSSQADSPPGRGFAIERGRVTPIHVAHL</sequence>
<reference evidence="8 9" key="1">
    <citation type="submission" date="2020-07" db="EMBL/GenBank/DDBJ databases">
        <title>Sequencing the genomes of 1000 actinobacteria strains.</title>
        <authorList>
            <person name="Klenk H.-P."/>
        </authorList>
    </citation>
    <scope>NUCLEOTIDE SEQUENCE [LARGE SCALE GENOMIC DNA]</scope>
    <source>
        <strain evidence="8 9">DSM 17380</strain>
    </source>
</reference>
<dbReference type="SMART" id="SM00382">
    <property type="entry name" value="AAA"/>
    <property type="match status" value="2"/>
</dbReference>
<dbReference type="GO" id="GO:0005524">
    <property type="term" value="F:ATP binding"/>
    <property type="evidence" value="ECO:0007669"/>
    <property type="project" value="UniProtKB-UniRule"/>
</dbReference>
<evidence type="ECO:0000256" key="3">
    <source>
        <dbReference type="ARBA" id="ARBA00022840"/>
    </source>
</evidence>
<dbReference type="Gene3D" id="2.60.200.20">
    <property type="match status" value="1"/>
</dbReference>
<dbReference type="PANTHER" id="PTHR22683:SF1">
    <property type="entry name" value="TYPE VII SECRETION SYSTEM PROTEIN ESSC"/>
    <property type="match status" value="1"/>
</dbReference>